<evidence type="ECO:0000256" key="1">
    <source>
        <dbReference type="SAM" id="Phobius"/>
    </source>
</evidence>
<name>A0A7C1GR24_9BACT</name>
<dbReference type="AlphaFoldDB" id="A0A7C1GR24"/>
<keyword evidence="1" id="KW-0472">Membrane</keyword>
<keyword evidence="1" id="KW-0812">Transmembrane</keyword>
<sequence>MYTDSTLSRSRGLILPVALILMAFATTMILTAGVMLQRTSSKLNSYSLLSDLRIASNNIVESATMVLADKWSTTGLFVSAWADYDKFHSFISTRGGYEGALWAKAIEELDDDSWWLINNDSDFKAILDDDAFSEFENKGAVINRTGNKYSIVSWVEKAGVTRYSYGLAMTESLAGLAALTLGELSRVFYEVTTVGTDSDELANEFGDLINGAATIFSQVFIHGNDETLTKIFPFGLTAESVHASPTDEDIEFSSYTATDTANKEDYFKGLYSAFEQWLQTLTIEATYTAPEVKKFSVTVEDEDHLLVFGSPNGSFTEDFSVSFPGNTTDNEVVVSYEYDKSKYEITISGDEVPINLLFHGNVAVVGNAQQKNYVNGRYDITAYGDILLETNLLYGDFSTEIASATGNQGGTLTNPIETWTSVKTLLTEFADRPDADYVVFKALGGDIINYLDQGTSTHGIRALAGDYYALKDYDTGDGGSFLFPDVATLQNIKKGQFYIFGSLTGNRFDPLDQLRNIYNLFVSSPQNTDGGHSTTRRLVLMGLRAW</sequence>
<accession>A0A7C1GR24</accession>
<dbReference type="Proteomes" id="UP000886198">
    <property type="component" value="Unassembled WGS sequence"/>
</dbReference>
<gene>
    <name evidence="2" type="ORF">ENN47_00050</name>
</gene>
<dbReference type="EMBL" id="DSBT01000002">
    <property type="protein sequence ID" value="HDP76581.1"/>
    <property type="molecule type" value="Genomic_DNA"/>
</dbReference>
<evidence type="ECO:0000313" key="2">
    <source>
        <dbReference type="EMBL" id="HDP76581.1"/>
    </source>
</evidence>
<proteinExistence type="predicted"/>
<comment type="caution">
    <text evidence="2">The sequence shown here is derived from an EMBL/GenBank/DDBJ whole genome shotgun (WGS) entry which is preliminary data.</text>
</comment>
<feature type="transmembrane region" description="Helical" evidence="1">
    <location>
        <begin position="12"/>
        <end position="36"/>
    </location>
</feature>
<keyword evidence="1" id="KW-1133">Transmembrane helix</keyword>
<reference evidence="2" key="1">
    <citation type="journal article" date="2020" name="mSystems">
        <title>Genome- and Community-Level Interaction Insights into Carbon Utilization and Element Cycling Functions of Hydrothermarchaeota in Hydrothermal Sediment.</title>
        <authorList>
            <person name="Zhou Z."/>
            <person name="Liu Y."/>
            <person name="Xu W."/>
            <person name="Pan J."/>
            <person name="Luo Z.H."/>
            <person name="Li M."/>
        </authorList>
    </citation>
    <scope>NUCLEOTIDE SEQUENCE [LARGE SCALE GENOMIC DNA]</scope>
    <source>
        <strain evidence="2">SpSt-1179</strain>
    </source>
</reference>
<protein>
    <submittedName>
        <fullName evidence="2">Uncharacterized protein</fullName>
    </submittedName>
</protein>
<organism evidence="2">
    <name type="scientific">Mesotoga infera</name>
    <dbReference type="NCBI Taxonomy" id="1236046"/>
    <lineage>
        <taxon>Bacteria</taxon>
        <taxon>Thermotogati</taxon>
        <taxon>Thermotogota</taxon>
        <taxon>Thermotogae</taxon>
        <taxon>Kosmotogales</taxon>
        <taxon>Kosmotogaceae</taxon>
        <taxon>Mesotoga</taxon>
    </lineage>
</organism>